<sequence length="271" mass="28387">MYDRRARHVLAIKEITMFEELHGKRVLVTGASTGIGAAVAQRFGALGAHVVVHYNASEAPARQVAEAIERDGGKAFTLQQDVSTAEGAVAVVDRAVAQLGGLDILINNAGDMLGRVPAGDIEAEHYARVMDLNVRSVTLATRAAIAHFRRQGEGGKIINTTSVAARNGGGPGASLYASAKAFVSSFTRGMAKELAADNIRVNAVAPGVIVTPFHDRHSSDAQLEAMRGGIPMGRLGTPEECVGAFLFLATDALSDYVTGQIVEVNGGQLMP</sequence>
<reference evidence="3 4" key="1">
    <citation type="submission" date="2016-12" db="EMBL/GenBank/DDBJ databases">
        <title>Draft genome sequences of strains Salinicola socius SMB35, Salinicola sp. MH3R3-1 and Chromohalobacter sp. SMB17 from the Verkhnekamsk potash mining region of Russia.</title>
        <authorList>
            <person name="Mavrodi D.V."/>
            <person name="Olsson B.E."/>
            <person name="Korsakova E.S."/>
            <person name="Pyankova A."/>
            <person name="Mavrodi O.V."/>
            <person name="Plotnikova E.G."/>
        </authorList>
    </citation>
    <scope>NUCLEOTIDE SEQUENCE [LARGE SCALE GENOMIC DNA]</scope>
    <source>
        <strain evidence="3 4">SMB17</strain>
    </source>
</reference>
<dbReference type="AlphaFoldDB" id="A0A1Q8T8U2"/>
<proteinExistence type="inferred from homology"/>
<dbReference type="InterPro" id="IPR002347">
    <property type="entry name" value="SDR_fam"/>
</dbReference>
<dbReference type="Pfam" id="PF13561">
    <property type="entry name" value="adh_short_C2"/>
    <property type="match status" value="1"/>
</dbReference>
<dbReference type="InterPro" id="IPR020904">
    <property type="entry name" value="Sc_DH/Rdtase_CS"/>
</dbReference>
<keyword evidence="2" id="KW-0560">Oxidoreductase</keyword>
<comment type="similarity">
    <text evidence="1">Belongs to the short-chain dehydrogenases/reductases (SDR) family.</text>
</comment>
<dbReference type="PANTHER" id="PTHR43639">
    <property type="entry name" value="OXIDOREDUCTASE, SHORT-CHAIN DEHYDROGENASE/REDUCTASE FAMILY (AFU_ORTHOLOGUE AFUA_5G02870)"/>
    <property type="match status" value="1"/>
</dbReference>
<dbReference type="PRINTS" id="PR00081">
    <property type="entry name" value="GDHRDH"/>
</dbReference>
<organism evidence="3 4">
    <name type="scientific">Chromohalobacter japonicus</name>
    <dbReference type="NCBI Taxonomy" id="223900"/>
    <lineage>
        <taxon>Bacteria</taxon>
        <taxon>Pseudomonadati</taxon>
        <taxon>Pseudomonadota</taxon>
        <taxon>Gammaproteobacteria</taxon>
        <taxon>Oceanospirillales</taxon>
        <taxon>Halomonadaceae</taxon>
        <taxon>Chromohalobacter</taxon>
    </lineage>
</organism>
<gene>
    <name evidence="3" type="ORF">BTW10_16765</name>
</gene>
<protein>
    <submittedName>
        <fullName evidence="3">Oxidoreductase</fullName>
    </submittedName>
</protein>
<accession>A0A1Q8T8U2</accession>
<dbReference type="EMBL" id="MSDQ01000044">
    <property type="protein sequence ID" value="OLO10087.1"/>
    <property type="molecule type" value="Genomic_DNA"/>
</dbReference>
<dbReference type="Proteomes" id="UP000186806">
    <property type="component" value="Unassembled WGS sequence"/>
</dbReference>
<dbReference type="PROSITE" id="PS00061">
    <property type="entry name" value="ADH_SHORT"/>
    <property type="match status" value="1"/>
</dbReference>
<dbReference type="PANTHER" id="PTHR43639:SF1">
    <property type="entry name" value="SHORT-CHAIN DEHYDROGENASE_REDUCTASE FAMILY PROTEIN"/>
    <property type="match status" value="1"/>
</dbReference>
<dbReference type="InterPro" id="IPR036291">
    <property type="entry name" value="NAD(P)-bd_dom_sf"/>
</dbReference>
<dbReference type="PRINTS" id="PR00080">
    <property type="entry name" value="SDRFAMILY"/>
</dbReference>
<dbReference type="Gene3D" id="3.40.50.720">
    <property type="entry name" value="NAD(P)-binding Rossmann-like Domain"/>
    <property type="match status" value="1"/>
</dbReference>
<dbReference type="FunFam" id="3.40.50.720:FF:000084">
    <property type="entry name" value="Short-chain dehydrogenase reductase"/>
    <property type="match status" value="1"/>
</dbReference>
<evidence type="ECO:0000313" key="4">
    <source>
        <dbReference type="Proteomes" id="UP000186806"/>
    </source>
</evidence>
<dbReference type="SUPFAM" id="SSF51735">
    <property type="entry name" value="NAD(P)-binding Rossmann-fold domains"/>
    <property type="match status" value="1"/>
</dbReference>
<dbReference type="GO" id="GO:0016491">
    <property type="term" value="F:oxidoreductase activity"/>
    <property type="evidence" value="ECO:0007669"/>
    <property type="project" value="UniProtKB-KW"/>
</dbReference>
<comment type="caution">
    <text evidence="3">The sequence shown here is derived from an EMBL/GenBank/DDBJ whole genome shotgun (WGS) entry which is preliminary data.</text>
</comment>
<evidence type="ECO:0000313" key="3">
    <source>
        <dbReference type="EMBL" id="OLO10087.1"/>
    </source>
</evidence>
<name>A0A1Q8T8U2_9GAMM</name>
<evidence type="ECO:0000256" key="2">
    <source>
        <dbReference type="ARBA" id="ARBA00023002"/>
    </source>
</evidence>
<dbReference type="STRING" id="223900.GCA_000821045_02276"/>
<evidence type="ECO:0000256" key="1">
    <source>
        <dbReference type="ARBA" id="ARBA00006484"/>
    </source>
</evidence>
<keyword evidence="4" id="KW-1185">Reference proteome</keyword>
<dbReference type="CDD" id="cd05233">
    <property type="entry name" value="SDR_c"/>
    <property type="match status" value="1"/>
</dbReference>